<keyword evidence="5" id="KW-0282">Flagellum</keyword>
<keyword evidence="3" id="KW-0975">Bacterial flagellum</keyword>
<dbReference type="STRING" id="871651.SAMN05421688_2572"/>
<evidence type="ECO:0000259" key="4">
    <source>
        <dbReference type="Pfam" id="PF00700"/>
    </source>
</evidence>
<comment type="similarity">
    <text evidence="2">Belongs to the bacterial flagellin family.</text>
</comment>
<gene>
    <name evidence="5" type="ORF">SAMN05421688_2572</name>
</gene>
<evidence type="ECO:0000313" key="6">
    <source>
        <dbReference type="Proteomes" id="UP000198796"/>
    </source>
</evidence>
<name>A0A1I0XVM8_9RHOB</name>
<dbReference type="GO" id="GO:0005198">
    <property type="term" value="F:structural molecule activity"/>
    <property type="evidence" value="ECO:0007669"/>
    <property type="project" value="InterPro"/>
</dbReference>
<dbReference type="Gene3D" id="1.20.1330.10">
    <property type="entry name" value="f41 fragment of flagellin, N-terminal domain"/>
    <property type="match status" value="1"/>
</dbReference>
<proteinExistence type="inferred from homology"/>
<dbReference type="GO" id="GO:0009288">
    <property type="term" value="C:bacterial-type flagellum"/>
    <property type="evidence" value="ECO:0007669"/>
    <property type="project" value="UniProtKB-SubCell"/>
</dbReference>
<protein>
    <submittedName>
        <fullName evidence="5">Flagellar hook-associated protein 3 FlgL</fullName>
    </submittedName>
</protein>
<dbReference type="InterPro" id="IPR001492">
    <property type="entry name" value="Flagellin"/>
</dbReference>
<dbReference type="InterPro" id="IPR046358">
    <property type="entry name" value="Flagellin_C"/>
</dbReference>
<dbReference type="RefSeq" id="WP_092065518.1">
    <property type="nucleotide sequence ID" value="NZ_FOJU01000004.1"/>
</dbReference>
<keyword evidence="6" id="KW-1185">Reference proteome</keyword>
<keyword evidence="5" id="KW-0966">Cell projection</keyword>
<comment type="subcellular location">
    <subcellularLocation>
        <location evidence="1">Bacterial flagellum</location>
    </subcellularLocation>
</comment>
<dbReference type="SUPFAM" id="SSF64518">
    <property type="entry name" value="Phase 1 flagellin"/>
    <property type="match status" value="1"/>
</dbReference>
<reference evidence="5 6" key="1">
    <citation type="submission" date="2016-10" db="EMBL/GenBank/DDBJ databases">
        <authorList>
            <person name="de Groot N.N."/>
        </authorList>
    </citation>
    <scope>NUCLEOTIDE SEQUENCE [LARGE SCALE GENOMIC DNA]</scope>
    <source>
        <strain evidence="5 6">DSM 29316</strain>
    </source>
</reference>
<organism evidence="5 6">
    <name type="scientific">Poseidonocella pacifica</name>
    <dbReference type="NCBI Taxonomy" id="871651"/>
    <lineage>
        <taxon>Bacteria</taxon>
        <taxon>Pseudomonadati</taxon>
        <taxon>Pseudomonadota</taxon>
        <taxon>Alphaproteobacteria</taxon>
        <taxon>Rhodobacterales</taxon>
        <taxon>Roseobacteraceae</taxon>
        <taxon>Poseidonocella</taxon>
    </lineage>
</organism>
<dbReference type="OrthoDB" id="7312911at2"/>
<keyword evidence="5" id="KW-0969">Cilium</keyword>
<evidence type="ECO:0000256" key="2">
    <source>
        <dbReference type="ARBA" id="ARBA00005709"/>
    </source>
</evidence>
<sequence>MNISSLGDLAQSYVTRKRNAEIRQDINTLTDQLASNRISDLAASLQGDFGQLASLERSLTTLDTYQVATNEAAFFMETQQLTLENVMGGLDTAVEAMLTAANSTFSSVLNAASIEADTQFKTLVSSLNVPAGGRSLFSGDATGDPALRPAQEILDELSTLVSGMTDLDSIETALDTWFKDPAGGYETWAYTGSTDEMEPFMIGDGREVGPGVTALDGGIRDTLKALAMGALMKDNLVTSNITLRGQVLGRTAELGLSSKATLTDTRSKVGTVQAQLEYQTTRISAEHSAFSIARSLLVTADPFETATLLENAQFQLESLYVATASSSRLSLMDYLM</sequence>
<dbReference type="AlphaFoldDB" id="A0A1I0XVM8"/>
<evidence type="ECO:0000256" key="1">
    <source>
        <dbReference type="ARBA" id="ARBA00004365"/>
    </source>
</evidence>
<dbReference type="Proteomes" id="UP000198796">
    <property type="component" value="Unassembled WGS sequence"/>
</dbReference>
<dbReference type="Pfam" id="PF00700">
    <property type="entry name" value="Flagellin_C"/>
    <property type="match status" value="1"/>
</dbReference>
<dbReference type="EMBL" id="FOJU01000004">
    <property type="protein sequence ID" value="SFB05179.1"/>
    <property type="molecule type" value="Genomic_DNA"/>
</dbReference>
<accession>A0A1I0XVM8</accession>
<feature type="domain" description="Flagellin C-terminal" evidence="4">
    <location>
        <begin position="261"/>
        <end position="335"/>
    </location>
</feature>
<dbReference type="PANTHER" id="PTHR42792">
    <property type="entry name" value="FLAGELLIN"/>
    <property type="match status" value="1"/>
</dbReference>
<evidence type="ECO:0000313" key="5">
    <source>
        <dbReference type="EMBL" id="SFB05179.1"/>
    </source>
</evidence>
<evidence type="ECO:0000256" key="3">
    <source>
        <dbReference type="ARBA" id="ARBA00023143"/>
    </source>
</evidence>
<dbReference type="PANTHER" id="PTHR42792:SF1">
    <property type="entry name" value="FLAGELLAR HOOK-ASSOCIATED PROTEIN 3"/>
    <property type="match status" value="1"/>
</dbReference>